<dbReference type="InterPro" id="IPR056209">
    <property type="entry name" value="SU10_adaptor"/>
</dbReference>
<evidence type="ECO:0000313" key="1">
    <source>
        <dbReference type="EMBL" id="CAB5220089.1"/>
    </source>
</evidence>
<name>A0A6J7WQ15_9CAUD</name>
<accession>A0A6J7WQ15</accession>
<protein>
    <submittedName>
        <fullName evidence="1">Uncharacterized protein</fullName>
    </submittedName>
</protein>
<sequence length="219" mass="25239">MTSQTGMTFNELQTDIQNYLERGASAAVDPIVYQQIPRLITLAERRIIADLKIEGFIVVSTTTFPQGVSVYAKPDRWRNTISINIGTGTGNKVRTPVFPRSYEYVRNYWKDESLQDQPKFYADYNYNNWVICPTPDQDYPAEILYYELPALLSDTNQTNWITEYAPQLVLYGALLEATPFLKNDERIPVWKQFYSEAVAAINQEDLKRIVDRSTTRAEA</sequence>
<gene>
    <name evidence="1" type="ORF">UFOVP237_73</name>
</gene>
<reference evidence="1" key="1">
    <citation type="submission" date="2020-05" db="EMBL/GenBank/DDBJ databases">
        <authorList>
            <person name="Chiriac C."/>
            <person name="Salcher M."/>
            <person name="Ghai R."/>
            <person name="Kavagutti S V."/>
        </authorList>
    </citation>
    <scope>NUCLEOTIDE SEQUENCE</scope>
</reference>
<organism evidence="1">
    <name type="scientific">uncultured Caudovirales phage</name>
    <dbReference type="NCBI Taxonomy" id="2100421"/>
    <lineage>
        <taxon>Viruses</taxon>
        <taxon>Duplodnaviria</taxon>
        <taxon>Heunggongvirae</taxon>
        <taxon>Uroviricota</taxon>
        <taxon>Caudoviricetes</taxon>
        <taxon>Peduoviridae</taxon>
        <taxon>Maltschvirus</taxon>
        <taxon>Maltschvirus maltsch</taxon>
    </lineage>
</organism>
<dbReference type="EMBL" id="LR798277">
    <property type="protein sequence ID" value="CAB5220089.1"/>
    <property type="molecule type" value="Genomic_DNA"/>
</dbReference>
<dbReference type="Pfam" id="PF24175">
    <property type="entry name" value="SU10_adaptor"/>
    <property type="match status" value="1"/>
</dbReference>
<proteinExistence type="predicted"/>